<keyword evidence="2" id="KW-0539">Nucleus</keyword>
<name>A0A2G8S9S2_9APHY</name>
<organism evidence="4 5">
    <name type="scientific">Ganoderma sinense ZZ0214-1</name>
    <dbReference type="NCBI Taxonomy" id="1077348"/>
    <lineage>
        <taxon>Eukaryota</taxon>
        <taxon>Fungi</taxon>
        <taxon>Dikarya</taxon>
        <taxon>Basidiomycota</taxon>
        <taxon>Agaricomycotina</taxon>
        <taxon>Agaricomycetes</taxon>
        <taxon>Polyporales</taxon>
        <taxon>Polyporaceae</taxon>
        <taxon>Ganoderma</taxon>
    </lineage>
</organism>
<comment type="caution">
    <text evidence="4">The sequence shown here is derived from an EMBL/GenBank/DDBJ whole genome shotgun (WGS) entry which is preliminary data.</text>
</comment>
<dbReference type="PANTHER" id="PTHR13213:SF2">
    <property type="entry name" value="MYB-BINDING PROTEIN 1A"/>
    <property type="match status" value="1"/>
</dbReference>
<evidence type="ECO:0000313" key="4">
    <source>
        <dbReference type="EMBL" id="PIL30510.1"/>
    </source>
</evidence>
<feature type="region of interest" description="Disordered" evidence="3">
    <location>
        <begin position="306"/>
        <end position="358"/>
    </location>
</feature>
<sequence>MATDVDAQREATHFKNRVLDLIDIFVKKNPANPLIVRLIFPLVELIVSTGPDEKQLSDKATGILRNRIGKSKEFPSDVSKEDVAKTLKELHILARKASTPDVLATLNQASLYLSKVLLHAEDLAPVLNAYLESLHDFVARKASKLNTAFLDDFVKRHPQAAWNIRDDLVKVSGEALNGYRQAQVFHLIQTLVNQLQVLGDKKSEVLAFMTALRKAILGAMTKACNDGSTTLQPAHVKDILKLALVAARQTKRIAENANELSTVWQPSNWTELSNALASSDRLKGSVGLQAMCKQIVQLLQNSNIAKSTAKTADKPKTKEEAASTTKRKAADREEDGDEGVTDGGKKAKRKKARKAQSC</sequence>
<evidence type="ECO:0000256" key="3">
    <source>
        <dbReference type="SAM" id="MobiDB-lite"/>
    </source>
</evidence>
<gene>
    <name evidence="4" type="ORF">GSI_07210</name>
</gene>
<feature type="compositionally biased region" description="Basic residues" evidence="3">
    <location>
        <begin position="346"/>
        <end position="358"/>
    </location>
</feature>
<dbReference type="STRING" id="1077348.A0A2G8S9S2"/>
<feature type="compositionally biased region" description="Basic and acidic residues" evidence="3">
    <location>
        <begin position="311"/>
        <end position="321"/>
    </location>
</feature>
<dbReference type="GO" id="GO:0006355">
    <property type="term" value="P:regulation of DNA-templated transcription"/>
    <property type="evidence" value="ECO:0007669"/>
    <property type="project" value="InterPro"/>
</dbReference>
<dbReference type="PANTHER" id="PTHR13213">
    <property type="entry name" value="MYB-BINDING PROTEIN 1A FAMILY MEMBER"/>
    <property type="match status" value="1"/>
</dbReference>
<dbReference type="EMBL" id="AYKW01000014">
    <property type="protein sequence ID" value="PIL30510.1"/>
    <property type="molecule type" value="Genomic_DNA"/>
</dbReference>
<evidence type="ECO:0000313" key="5">
    <source>
        <dbReference type="Proteomes" id="UP000230002"/>
    </source>
</evidence>
<dbReference type="AlphaFoldDB" id="A0A2G8S9S2"/>
<dbReference type="Proteomes" id="UP000230002">
    <property type="component" value="Unassembled WGS sequence"/>
</dbReference>
<dbReference type="GO" id="GO:0005730">
    <property type="term" value="C:nucleolus"/>
    <property type="evidence" value="ECO:0007669"/>
    <property type="project" value="InterPro"/>
</dbReference>
<accession>A0A2G8S9S2</accession>
<comment type="subcellular location">
    <subcellularLocation>
        <location evidence="1">Nucleus</location>
    </subcellularLocation>
</comment>
<proteinExistence type="predicted"/>
<reference evidence="4 5" key="1">
    <citation type="journal article" date="2015" name="Sci. Rep.">
        <title>Chromosome-level genome map provides insights into diverse defense mechanisms in the medicinal fungus Ganoderma sinense.</title>
        <authorList>
            <person name="Zhu Y."/>
            <person name="Xu J."/>
            <person name="Sun C."/>
            <person name="Zhou S."/>
            <person name="Xu H."/>
            <person name="Nelson D.R."/>
            <person name="Qian J."/>
            <person name="Song J."/>
            <person name="Luo H."/>
            <person name="Xiang L."/>
            <person name="Li Y."/>
            <person name="Xu Z."/>
            <person name="Ji A."/>
            <person name="Wang L."/>
            <person name="Lu S."/>
            <person name="Hayward A."/>
            <person name="Sun W."/>
            <person name="Li X."/>
            <person name="Schwartz D.C."/>
            <person name="Wang Y."/>
            <person name="Chen S."/>
        </authorList>
    </citation>
    <scope>NUCLEOTIDE SEQUENCE [LARGE SCALE GENOMIC DNA]</scope>
    <source>
        <strain evidence="4 5">ZZ0214-1</strain>
    </source>
</reference>
<dbReference type="GO" id="GO:0000182">
    <property type="term" value="F:rDNA binding"/>
    <property type="evidence" value="ECO:0007669"/>
    <property type="project" value="TreeGrafter"/>
</dbReference>
<dbReference type="InterPro" id="IPR007015">
    <property type="entry name" value="DNA_pol_V/MYBBP1A"/>
</dbReference>
<dbReference type="OrthoDB" id="342531at2759"/>
<protein>
    <submittedName>
        <fullName evidence="4">Uncharacterized protein</fullName>
    </submittedName>
</protein>
<evidence type="ECO:0000256" key="2">
    <source>
        <dbReference type="ARBA" id="ARBA00023242"/>
    </source>
</evidence>
<evidence type="ECO:0000256" key="1">
    <source>
        <dbReference type="ARBA" id="ARBA00004123"/>
    </source>
</evidence>
<keyword evidence="5" id="KW-1185">Reference proteome</keyword>